<organism evidence="8 9">
    <name type="scientific">Pseudoloma neurophilia</name>
    <dbReference type="NCBI Taxonomy" id="146866"/>
    <lineage>
        <taxon>Eukaryota</taxon>
        <taxon>Fungi</taxon>
        <taxon>Fungi incertae sedis</taxon>
        <taxon>Microsporidia</taxon>
        <taxon>Pseudoloma</taxon>
    </lineage>
</organism>
<protein>
    <submittedName>
        <fullName evidence="8">Homeodomain-like protein</fullName>
    </submittedName>
</protein>
<dbReference type="PROSITE" id="PS50071">
    <property type="entry name" value="HOMEOBOX_2"/>
    <property type="match status" value="1"/>
</dbReference>
<keyword evidence="4 5" id="KW-0539">Nucleus</keyword>
<dbReference type="VEuPathDB" id="MicrosporidiaDB:M153_220006187"/>
<dbReference type="InterPro" id="IPR017970">
    <property type="entry name" value="Homeobox_CS"/>
</dbReference>
<dbReference type="GO" id="GO:0005634">
    <property type="term" value="C:nucleus"/>
    <property type="evidence" value="ECO:0007669"/>
    <property type="project" value="UniProtKB-SubCell"/>
</dbReference>
<evidence type="ECO:0000313" key="9">
    <source>
        <dbReference type="Proteomes" id="UP000051530"/>
    </source>
</evidence>
<dbReference type="Proteomes" id="UP000051530">
    <property type="component" value="Unassembled WGS sequence"/>
</dbReference>
<evidence type="ECO:0000259" key="7">
    <source>
        <dbReference type="PROSITE" id="PS50071"/>
    </source>
</evidence>
<dbReference type="Pfam" id="PF00046">
    <property type="entry name" value="Homeodomain"/>
    <property type="match status" value="1"/>
</dbReference>
<feature type="DNA-binding region" description="Homeobox" evidence="5">
    <location>
        <begin position="32"/>
        <end position="91"/>
    </location>
</feature>
<evidence type="ECO:0000256" key="2">
    <source>
        <dbReference type="ARBA" id="ARBA00023125"/>
    </source>
</evidence>
<dbReference type="InterPro" id="IPR009057">
    <property type="entry name" value="Homeodomain-like_sf"/>
</dbReference>
<dbReference type="PROSITE" id="PS00027">
    <property type="entry name" value="HOMEOBOX_1"/>
    <property type="match status" value="1"/>
</dbReference>
<dbReference type="SUPFAM" id="SSF46689">
    <property type="entry name" value="Homeodomain-like"/>
    <property type="match status" value="1"/>
</dbReference>
<keyword evidence="2 5" id="KW-0238">DNA-binding</keyword>
<dbReference type="CDD" id="cd00086">
    <property type="entry name" value="homeodomain"/>
    <property type="match status" value="1"/>
</dbReference>
<dbReference type="PANTHER" id="PTHR24324">
    <property type="entry name" value="HOMEOBOX PROTEIN HHEX"/>
    <property type="match status" value="1"/>
</dbReference>
<dbReference type="OrthoDB" id="6159439at2759"/>
<keyword evidence="9" id="KW-1185">Reference proteome</keyword>
<sequence>MLRPRNSKIRIDEFADALVGILKLRYDSIEDLKEDKIRKTEIQTCVLLRIFAISNFPSTETRENIAILIGLPKRTVQIWFQNRRQKYRKDAKDTQHDEHGNAHPIIVDSDRITLTKIIQITLEEQERFKRTPWGM</sequence>
<dbReference type="Gene3D" id="1.10.10.60">
    <property type="entry name" value="Homeodomain-like"/>
    <property type="match status" value="1"/>
</dbReference>
<dbReference type="EMBL" id="LGUB01000004">
    <property type="protein sequence ID" value="KRH95154.1"/>
    <property type="molecule type" value="Genomic_DNA"/>
</dbReference>
<proteinExistence type="predicted"/>
<name>A0A0R0M0V7_9MICR</name>
<accession>A0A0R0M0V7</accession>
<dbReference type="InterPro" id="IPR001356">
    <property type="entry name" value="HD"/>
</dbReference>
<evidence type="ECO:0000256" key="5">
    <source>
        <dbReference type="PROSITE-ProRule" id="PRU00108"/>
    </source>
</evidence>
<dbReference type="GO" id="GO:0000981">
    <property type="term" value="F:DNA-binding transcription factor activity, RNA polymerase II-specific"/>
    <property type="evidence" value="ECO:0007669"/>
    <property type="project" value="InterPro"/>
</dbReference>
<evidence type="ECO:0000313" key="8">
    <source>
        <dbReference type="EMBL" id="KRH95154.1"/>
    </source>
</evidence>
<comment type="subcellular location">
    <subcellularLocation>
        <location evidence="1 5 6">Nucleus</location>
    </subcellularLocation>
</comment>
<dbReference type="InterPro" id="IPR051000">
    <property type="entry name" value="Homeobox_DNA-bind_prot"/>
</dbReference>
<evidence type="ECO:0000256" key="1">
    <source>
        <dbReference type="ARBA" id="ARBA00004123"/>
    </source>
</evidence>
<dbReference type="GO" id="GO:0030154">
    <property type="term" value="P:cell differentiation"/>
    <property type="evidence" value="ECO:0007669"/>
    <property type="project" value="TreeGrafter"/>
</dbReference>
<dbReference type="GO" id="GO:0000978">
    <property type="term" value="F:RNA polymerase II cis-regulatory region sequence-specific DNA binding"/>
    <property type="evidence" value="ECO:0007669"/>
    <property type="project" value="TreeGrafter"/>
</dbReference>
<feature type="domain" description="Homeobox" evidence="7">
    <location>
        <begin position="30"/>
        <end position="90"/>
    </location>
</feature>
<dbReference type="PANTHER" id="PTHR24324:SF5">
    <property type="entry name" value="HEMATOPOIETICALLY-EXPRESSED HOMEOBOX PROTEIN HHEX"/>
    <property type="match status" value="1"/>
</dbReference>
<evidence type="ECO:0000256" key="4">
    <source>
        <dbReference type="ARBA" id="ARBA00023242"/>
    </source>
</evidence>
<keyword evidence="3 5" id="KW-0371">Homeobox</keyword>
<dbReference type="AlphaFoldDB" id="A0A0R0M0V7"/>
<reference evidence="8 9" key="1">
    <citation type="submission" date="2015-07" db="EMBL/GenBank/DDBJ databases">
        <title>The genome of Pseudoloma neurophilia, a relevant intracellular parasite of the zebrafish.</title>
        <authorList>
            <person name="Ndikumana S."/>
            <person name="Pelin A."/>
            <person name="Sanders J."/>
            <person name="Corradi N."/>
        </authorList>
    </citation>
    <scope>NUCLEOTIDE SEQUENCE [LARGE SCALE GENOMIC DNA]</scope>
    <source>
        <strain evidence="8 9">MK1</strain>
    </source>
</reference>
<evidence type="ECO:0000256" key="3">
    <source>
        <dbReference type="ARBA" id="ARBA00023155"/>
    </source>
</evidence>
<gene>
    <name evidence="8" type="ORF">M153_220006187</name>
</gene>
<comment type="caution">
    <text evidence="8">The sequence shown here is derived from an EMBL/GenBank/DDBJ whole genome shotgun (WGS) entry which is preliminary data.</text>
</comment>
<evidence type="ECO:0000256" key="6">
    <source>
        <dbReference type="RuleBase" id="RU000682"/>
    </source>
</evidence>
<dbReference type="SMART" id="SM00389">
    <property type="entry name" value="HOX"/>
    <property type="match status" value="1"/>
</dbReference>